<dbReference type="InterPro" id="IPR001128">
    <property type="entry name" value="Cyt_P450"/>
</dbReference>
<keyword evidence="3 4" id="KW-0408">Iron</keyword>
<proteinExistence type="inferred from homology"/>
<evidence type="ECO:0000256" key="3">
    <source>
        <dbReference type="ARBA" id="ARBA00023004"/>
    </source>
</evidence>
<dbReference type="PROSITE" id="PS00086">
    <property type="entry name" value="CYTOCHROME_P450"/>
    <property type="match status" value="1"/>
</dbReference>
<dbReference type="GO" id="GO:0020037">
    <property type="term" value="F:heme binding"/>
    <property type="evidence" value="ECO:0007669"/>
    <property type="project" value="InterPro"/>
</dbReference>
<organism evidence="5 6">
    <name type="scientific">Allacma fusca</name>
    <dbReference type="NCBI Taxonomy" id="39272"/>
    <lineage>
        <taxon>Eukaryota</taxon>
        <taxon>Metazoa</taxon>
        <taxon>Ecdysozoa</taxon>
        <taxon>Arthropoda</taxon>
        <taxon>Hexapoda</taxon>
        <taxon>Collembola</taxon>
        <taxon>Symphypleona</taxon>
        <taxon>Sminthuridae</taxon>
        <taxon>Allacma</taxon>
    </lineage>
</organism>
<dbReference type="GO" id="GO:0005506">
    <property type="term" value="F:iron ion binding"/>
    <property type="evidence" value="ECO:0007669"/>
    <property type="project" value="InterPro"/>
</dbReference>
<comment type="similarity">
    <text evidence="1 4">Belongs to the cytochrome P450 family.</text>
</comment>
<evidence type="ECO:0000256" key="2">
    <source>
        <dbReference type="ARBA" id="ARBA00022723"/>
    </source>
</evidence>
<dbReference type="Pfam" id="PF00067">
    <property type="entry name" value="p450"/>
    <property type="match status" value="1"/>
</dbReference>
<evidence type="ECO:0000313" key="5">
    <source>
        <dbReference type="EMBL" id="CAG7731927.1"/>
    </source>
</evidence>
<comment type="caution">
    <text evidence="5">The sequence shown here is derived from an EMBL/GenBank/DDBJ whole genome shotgun (WGS) entry which is preliminary data.</text>
</comment>
<dbReference type="GO" id="GO:0006082">
    <property type="term" value="P:organic acid metabolic process"/>
    <property type="evidence" value="ECO:0007669"/>
    <property type="project" value="TreeGrafter"/>
</dbReference>
<dbReference type="AlphaFoldDB" id="A0A8J2PA44"/>
<evidence type="ECO:0000256" key="4">
    <source>
        <dbReference type="RuleBase" id="RU000461"/>
    </source>
</evidence>
<sequence length="214" mass="24821">RSVVESLRLTVSDLFIAGSETTASSLNWAVLFLTKFPEIQKKVQTEILQVVGESRTPTVADRSNMPFTEAFVNETLRKSSHTTYGVMHRALQDTELNGYLIPKGSWVNCFQYYIHHDPRIWGDPENFRPERFLTTDSDGIQTVKKFDEFLPFSIGKRLCIGEQLAKDELFVFLTCLYQVFDTHFDPNDTHPSIHTRTSMFRNPEYFKVVLTERR</sequence>
<keyword evidence="4" id="KW-0349">Heme</keyword>
<evidence type="ECO:0000256" key="1">
    <source>
        <dbReference type="ARBA" id="ARBA00010617"/>
    </source>
</evidence>
<feature type="non-terminal residue" evidence="5">
    <location>
        <position position="1"/>
    </location>
</feature>
<keyword evidence="6" id="KW-1185">Reference proteome</keyword>
<evidence type="ECO:0000313" key="6">
    <source>
        <dbReference type="Proteomes" id="UP000708208"/>
    </source>
</evidence>
<accession>A0A8J2PA44</accession>
<keyword evidence="4" id="KW-0503">Monooxygenase</keyword>
<dbReference type="InterPro" id="IPR017972">
    <property type="entry name" value="Cyt_P450_CS"/>
</dbReference>
<keyword evidence="4" id="KW-0560">Oxidoreductase</keyword>
<dbReference type="EMBL" id="CAJVCH010221401">
    <property type="protein sequence ID" value="CAG7731927.1"/>
    <property type="molecule type" value="Genomic_DNA"/>
</dbReference>
<protein>
    <submittedName>
        <fullName evidence="5">Uncharacterized protein</fullName>
    </submittedName>
</protein>
<gene>
    <name evidence="5" type="ORF">AFUS01_LOCUS20480</name>
</gene>
<reference evidence="5" key="1">
    <citation type="submission" date="2021-06" db="EMBL/GenBank/DDBJ databases">
        <authorList>
            <person name="Hodson N. C."/>
            <person name="Mongue J. A."/>
            <person name="Jaron S. K."/>
        </authorList>
    </citation>
    <scope>NUCLEOTIDE SEQUENCE</scope>
</reference>
<keyword evidence="2 4" id="KW-0479">Metal-binding</keyword>
<dbReference type="GO" id="GO:0006805">
    <property type="term" value="P:xenobiotic metabolic process"/>
    <property type="evidence" value="ECO:0007669"/>
    <property type="project" value="TreeGrafter"/>
</dbReference>
<dbReference type="GO" id="GO:0016712">
    <property type="term" value="F:oxidoreductase activity, acting on paired donors, with incorporation or reduction of molecular oxygen, reduced flavin or flavoprotein as one donor, and incorporation of one atom of oxygen"/>
    <property type="evidence" value="ECO:0007669"/>
    <property type="project" value="TreeGrafter"/>
</dbReference>
<dbReference type="PANTHER" id="PTHR24300">
    <property type="entry name" value="CYTOCHROME P450 508A4-RELATED"/>
    <property type="match status" value="1"/>
</dbReference>
<dbReference type="OrthoDB" id="8026223at2759"/>
<dbReference type="Proteomes" id="UP000708208">
    <property type="component" value="Unassembled WGS sequence"/>
</dbReference>
<dbReference type="GO" id="GO:0005737">
    <property type="term" value="C:cytoplasm"/>
    <property type="evidence" value="ECO:0007669"/>
    <property type="project" value="TreeGrafter"/>
</dbReference>
<dbReference type="InterPro" id="IPR050182">
    <property type="entry name" value="Cytochrome_P450_fam2"/>
</dbReference>
<name>A0A8J2PA44_9HEXA</name>
<dbReference type="PANTHER" id="PTHR24300:SF375">
    <property type="entry name" value="CYTOCHROME P450 FAMILY"/>
    <property type="match status" value="1"/>
</dbReference>